<comment type="function">
    <text evidence="2">Purine salvage pathway enzyme that catalyzes the transfer of the ribosyl-5-phosphate group from 5-phospho-alpha-D-ribose 1-diphosphate (PRPP) to the N9 position of the 6-oxopurines hypoxanthine and guanine to form the corresponding ribonucleotides IMP (inosine 5'-monophosphate) and GMP (guanosine 5'-monophosphate), with the release of PPi.</text>
</comment>
<dbReference type="GO" id="GO:0006166">
    <property type="term" value="P:purine ribonucleoside salvage"/>
    <property type="evidence" value="ECO:0007669"/>
    <property type="project" value="UniProtKB-KW"/>
</dbReference>
<dbReference type="Gene3D" id="3.40.50.2020">
    <property type="match status" value="1"/>
</dbReference>
<evidence type="ECO:0000259" key="17">
    <source>
        <dbReference type="Pfam" id="PF00156"/>
    </source>
</evidence>
<dbReference type="GO" id="GO:0032264">
    <property type="term" value="P:IMP salvage"/>
    <property type="evidence" value="ECO:0007669"/>
    <property type="project" value="UniProtKB-UniPathway"/>
</dbReference>
<dbReference type="UniPathway" id="UPA00909">
    <property type="reaction ID" value="UER00887"/>
</dbReference>
<dbReference type="CDD" id="cd06223">
    <property type="entry name" value="PRTases_typeI"/>
    <property type="match status" value="1"/>
</dbReference>
<sequence length="182" mass="20333">MTMENDIERVLFSEDQIQARIKELATQINQDYANSKELVVVSVLTGGMMFTIDLFKRISLYASLDCVDLSSYRGATTTSSGTVEVLQDLKHPIAGKDVLVVEDIVDTGRTLKKLMDVLAARGANSIRVCTLFDKPERRVVDVKADYVGLDVPNEFLVGYGLDYNNLYRNLPYVGVLKPSIYQ</sequence>
<dbReference type="GO" id="GO:0006178">
    <property type="term" value="P:guanine salvage"/>
    <property type="evidence" value="ECO:0007669"/>
    <property type="project" value="TreeGrafter"/>
</dbReference>
<keyword evidence="11 16" id="KW-0660">Purine salvage</keyword>
<evidence type="ECO:0000256" key="6">
    <source>
        <dbReference type="ARBA" id="ARBA00008391"/>
    </source>
</evidence>
<gene>
    <name evidence="18" type="ORF">FC60_GL001047</name>
</gene>
<dbReference type="InterPro" id="IPR000836">
    <property type="entry name" value="PRTase_dom"/>
</dbReference>
<dbReference type="GO" id="GO:0000166">
    <property type="term" value="F:nucleotide binding"/>
    <property type="evidence" value="ECO:0007669"/>
    <property type="project" value="UniProtKB-KW"/>
</dbReference>
<comment type="subcellular location">
    <subcellularLocation>
        <location evidence="3 16">Cytoplasm</location>
    </subcellularLocation>
</comment>
<reference evidence="18 19" key="1">
    <citation type="journal article" date="2015" name="Genome Announc.">
        <title>Expanding the biotechnology potential of lactobacilli through comparative genomics of 213 strains and associated genera.</title>
        <authorList>
            <person name="Sun Z."/>
            <person name="Harris H.M."/>
            <person name="McCann A."/>
            <person name="Guo C."/>
            <person name="Argimon S."/>
            <person name="Zhang W."/>
            <person name="Yang X."/>
            <person name="Jeffery I.B."/>
            <person name="Cooney J.C."/>
            <person name="Kagawa T.F."/>
            <person name="Liu W."/>
            <person name="Song Y."/>
            <person name="Salvetti E."/>
            <person name="Wrobel A."/>
            <person name="Rasinkangas P."/>
            <person name="Parkhill J."/>
            <person name="Rea M.C."/>
            <person name="O'Sullivan O."/>
            <person name="Ritari J."/>
            <person name="Douillard F.P."/>
            <person name="Paul Ross R."/>
            <person name="Yang R."/>
            <person name="Briner A.E."/>
            <person name="Felis G.E."/>
            <person name="de Vos W.M."/>
            <person name="Barrangou R."/>
            <person name="Klaenhammer T.R."/>
            <person name="Caufield P.W."/>
            <person name="Cui Y."/>
            <person name="Zhang H."/>
            <person name="O'Toole P.W."/>
        </authorList>
    </citation>
    <scope>NUCLEOTIDE SEQUENCE [LARGE SCALE GENOMIC DNA]</scope>
    <source>
        <strain evidence="18 19">DSM 16045</strain>
    </source>
</reference>
<organism evidence="18 19">
    <name type="scientific">Limosilactobacillus gastricus DSM 16045</name>
    <dbReference type="NCBI Taxonomy" id="1423749"/>
    <lineage>
        <taxon>Bacteria</taxon>
        <taxon>Bacillati</taxon>
        <taxon>Bacillota</taxon>
        <taxon>Bacilli</taxon>
        <taxon>Lactobacillales</taxon>
        <taxon>Lactobacillaceae</taxon>
        <taxon>Limosilactobacillus</taxon>
    </lineage>
</organism>
<evidence type="ECO:0000256" key="1">
    <source>
        <dbReference type="ARBA" id="ARBA00001946"/>
    </source>
</evidence>
<protein>
    <recommendedName>
        <fullName evidence="16">Hypoxanthine phosphoribosyltransferase</fullName>
        <ecNumber evidence="16">2.4.2.8</ecNumber>
    </recommendedName>
</protein>
<dbReference type="UniPathway" id="UPA00591">
    <property type="reaction ID" value="UER00648"/>
</dbReference>
<comment type="pathway">
    <text evidence="5">Purine metabolism; GMP biosynthesis via salvage pathway; GMP from guanine: step 1/1.</text>
</comment>
<evidence type="ECO:0000256" key="10">
    <source>
        <dbReference type="ARBA" id="ARBA00022723"/>
    </source>
</evidence>
<evidence type="ECO:0000256" key="3">
    <source>
        <dbReference type="ARBA" id="ARBA00004496"/>
    </source>
</evidence>
<keyword evidence="7 16" id="KW-0963">Cytoplasm</keyword>
<keyword evidence="13 16" id="KW-0460">Magnesium</keyword>
<evidence type="ECO:0000256" key="4">
    <source>
        <dbReference type="ARBA" id="ARBA00004669"/>
    </source>
</evidence>
<dbReference type="GO" id="GO:0005829">
    <property type="term" value="C:cytosol"/>
    <property type="evidence" value="ECO:0007669"/>
    <property type="project" value="TreeGrafter"/>
</dbReference>
<accession>A0A0R1V9P6</accession>
<evidence type="ECO:0000313" key="19">
    <source>
        <dbReference type="Proteomes" id="UP000051739"/>
    </source>
</evidence>
<dbReference type="NCBIfam" id="TIGR01203">
    <property type="entry name" value="HGPRTase"/>
    <property type="match status" value="1"/>
</dbReference>
<keyword evidence="12 16" id="KW-0547">Nucleotide-binding</keyword>
<comment type="pathway">
    <text evidence="4 16">Purine metabolism; IMP biosynthesis via salvage pathway; IMP from hypoxanthine: step 1/1.</text>
</comment>
<keyword evidence="9 16" id="KW-0808">Transferase</keyword>
<dbReference type="AlphaFoldDB" id="A0A0R1V9P6"/>
<name>A0A0R1V9P6_9LACO</name>
<dbReference type="GO" id="GO:0046100">
    <property type="term" value="P:hypoxanthine metabolic process"/>
    <property type="evidence" value="ECO:0007669"/>
    <property type="project" value="TreeGrafter"/>
</dbReference>
<feature type="domain" description="Phosphoribosyltransferase" evidence="17">
    <location>
        <begin position="15"/>
        <end position="163"/>
    </location>
</feature>
<evidence type="ECO:0000256" key="2">
    <source>
        <dbReference type="ARBA" id="ARBA00002049"/>
    </source>
</evidence>
<comment type="cofactor">
    <cofactor evidence="1 16">
        <name>Mg(2+)</name>
        <dbReference type="ChEBI" id="CHEBI:18420"/>
    </cofactor>
</comment>
<evidence type="ECO:0000256" key="13">
    <source>
        <dbReference type="ARBA" id="ARBA00022842"/>
    </source>
</evidence>
<dbReference type="GO" id="GO:0000287">
    <property type="term" value="F:magnesium ion binding"/>
    <property type="evidence" value="ECO:0007669"/>
    <property type="project" value="TreeGrafter"/>
</dbReference>
<proteinExistence type="inferred from homology"/>
<dbReference type="EMBL" id="AZFN01000028">
    <property type="protein sequence ID" value="KRM00715.1"/>
    <property type="molecule type" value="Genomic_DNA"/>
</dbReference>
<dbReference type="GO" id="GO:0052657">
    <property type="term" value="F:guanine phosphoribosyltransferase activity"/>
    <property type="evidence" value="ECO:0007669"/>
    <property type="project" value="UniProtKB-ARBA"/>
</dbReference>
<evidence type="ECO:0000256" key="12">
    <source>
        <dbReference type="ARBA" id="ARBA00022741"/>
    </source>
</evidence>
<comment type="catalytic activity">
    <reaction evidence="14">
        <text>GMP + diphosphate = guanine + 5-phospho-alpha-D-ribose 1-diphosphate</text>
        <dbReference type="Rhea" id="RHEA:25424"/>
        <dbReference type="ChEBI" id="CHEBI:16235"/>
        <dbReference type="ChEBI" id="CHEBI:33019"/>
        <dbReference type="ChEBI" id="CHEBI:58017"/>
        <dbReference type="ChEBI" id="CHEBI:58115"/>
        <dbReference type="EC" id="2.4.2.8"/>
    </reaction>
    <physiologicalReaction direction="right-to-left" evidence="14">
        <dbReference type="Rhea" id="RHEA:25426"/>
    </physiologicalReaction>
</comment>
<keyword evidence="10 16" id="KW-0479">Metal-binding</keyword>
<dbReference type="Proteomes" id="UP000051739">
    <property type="component" value="Unassembled WGS sequence"/>
</dbReference>
<dbReference type="EC" id="2.4.2.8" evidence="16"/>
<evidence type="ECO:0000256" key="7">
    <source>
        <dbReference type="ARBA" id="ARBA00022490"/>
    </source>
</evidence>
<evidence type="ECO:0000256" key="5">
    <source>
        <dbReference type="ARBA" id="ARBA00004676"/>
    </source>
</evidence>
<evidence type="ECO:0000256" key="15">
    <source>
        <dbReference type="ARBA" id="ARBA00049402"/>
    </source>
</evidence>
<dbReference type="GO" id="GO:0032263">
    <property type="term" value="P:GMP salvage"/>
    <property type="evidence" value="ECO:0007669"/>
    <property type="project" value="UniProtKB-UniPathway"/>
</dbReference>
<dbReference type="Pfam" id="PF00156">
    <property type="entry name" value="Pribosyltran"/>
    <property type="match status" value="1"/>
</dbReference>
<evidence type="ECO:0000256" key="11">
    <source>
        <dbReference type="ARBA" id="ARBA00022726"/>
    </source>
</evidence>
<dbReference type="FunFam" id="3.40.50.2020:FF:000006">
    <property type="entry name" value="Hypoxanthine phosphoribosyltransferase"/>
    <property type="match status" value="1"/>
</dbReference>
<dbReference type="InterPro" id="IPR050408">
    <property type="entry name" value="HGPRT"/>
</dbReference>
<keyword evidence="19" id="KW-1185">Reference proteome</keyword>
<keyword evidence="8 16" id="KW-0328">Glycosyltransferase</keyword>
<evidence type="ECO:0000256" key="16">
    <source>
        <dbReference type="RuleBase" id="RU364099"/>
    </source>
</evidence>
<dbReference type="GO" id="GO:0004422">
    <property type="term" value="F:hypoxanthine phosphoribosyltransferase activity"/>
    <property type="evidence" value="ECO:0007669"/>
    <property type="project" value="InterPro"/>
</dbReference>
<comment type="caution">
    <text evidence="18">The sequence shown here is derived from an EMBL/GenBank/DDBJ whole genome shotgun (WGS) entry which is preliminary data.</text>
</comment>
<dbReference type="InterPro" id="IPR029057">
    <property type="entry name" value="PRTase-like"/>
</dbReference>
<evidence type="ECO:0000256" key="9">
    <source>
        <dbReference type="ARBA" id="ARBA00022679"/>
    </source>
</evidence>
<dbReference type="SUPFAM" id="SSF53271">
    <property type="entry name" value="PRTase-like"/>
    <property type="match status" value="1"/>
</dbReference>
<evidence type="ECO:0000256" key="14">
    <source>
        <dbReference type="ARBA" id="ARBA00048811"/>
    </source>
</evidence>
<dbReference type="InterPro" id="IPR005904">
    <property type="entry name" value="Hxn_phspho_trans"/>
</dbReference>
<comment type="catalytic activity">
    <reaction evidence="15">
        <text>IMP + diphosphate = hypoxanthine + 5-phospho-alpha-D-ribose 1-diphosphate</text>
        <dbReference type="Rhea" id="RHEA:17973"/>
        <dbReference type="ChEBI" id="CHEBI:17368"/>
        <dbReference type="ChEBI" id="CHEBI:33019"/>
        <dbReference type="ChEBI" id="CHEBI:58017"/>
        <dbReference type="ChEBI" id="CHEBI:58053"/>
        <dbReference type="EC" id="2.4.2.8"/>
    </reaction>
    <physiologicalReaction direction="right-to-left" evidence="15">
        <dbReference type="Rhea" id="RHEA:17975"/>
    </physiologicalReaction>
</comment>
<evidence type="ECO:0000313" key="18">
    <source>
        <dbReference type="EMBL" id="KRM00715.1"/>
    </source>
</evidence>
<dbReference type="PANTHER" id="PTHR43340:SF1">
    <property type="entry name" value="HYPOXANTHINE PHOSPHORIBOSYLTRANSFERASE"/>
    <property type="match status" value="1"/>
</dbReference>
<dbReference type="PANTHER" id="PTHR43340">
    <property type="entry name" value="HYPOXANTHINE-GUANINE PHOSPHORIBOSYLTRANSFERASE"/>
    <property type="match status" value="1"/>
</dbReference>
<evidence type="ECO:0000256" key="8">
    <source>
        <dbReference type="ARBA" id="ARBA00022676"/>
    </source>
</evidence>
<comment type="similarity">
    <text evidence="6 16">Belongs to the purine/pyrimidine phosphoribosyltransferase family.</text>
</comment>
<dbReference type="PATRIC" id="fig|1423749.3.peg.1069"/>